<dbReference type="Proteomes" id="UP000030960">
    <property type="component" value="Unassembled WGS sequence"/>
</dbReference>
<keyword evidence="3" id="KW-1185">Reference proteome</keyword>
<dbReference type="InterPro" id="IPR007263">
    <property type="entry name" value="DCC1-like"/>
</dbReference>
<evidence type="ECO:0000313" key="3">
    <source>
        <dbReference type="Proteomes" id="UP000030960"/>
    </source>
</evidence>
<dbReference type="GO" id="GO:0015035">
    <property type="term" value="F:protein-disulfide reductase activity"/>
    <property type="evidence" value="ECO:0007669"/>
    <property type="project" value="InterPro"/>
</dbReference>
<proteinExistence type="predicted"/>
<evidence type="ECO:0000313" key="2">
    <source>
        <dbReference type="EMBL" id="KHQ53535.1"/>
    </source>
</evidence>
<keyword evidence="1" id="KW-1133">Transmembrane helix</keyword>
<keyword evidence="1" id="KW-0812">Transmembrane</keyword>
<feature type="transmembrane region" description="Helical" evidence="1">
    <location>
        <begin position="60"/>
        <end position="78"/>
    </location>
</feature>
<name>A0A0B3RR03_9RHOB</name>
<feature type="transmembrane region" description="Helical" evidence="1">
    <location>
        <begin position="98"/>
        <end position="115"/>
    </location>
</feature>
<dbReference type="Pfam" id="PF04134">
    <property type="entry name" value="DCC1-like"/>
    <property type="match status" value="1"/>
</dbReference>
<dbReference type="AlphaFoldDB" id="A0A0B3RR03"/>
<reference evidence="2 3" key="1">
    <citation type="submission" date="2014-10" db="EMBL/GenBank/DDBJ databases">
        <title>Genome sequence of Ponticoccus sp. strain UMTAT08 isolated from clonal culture of toxic dinoflagellate Alexandrium tamiyavanichii.</title>
        <authorList>
            <person name="Gan H.Y."/>
            <person name="Muhd D.-D."/>
            <person name="Mohd Noor M.E."/>
            <person name="Yeong Y.S."/>
            <person name="Usup G."/>
        </authorList>
    </citation>
    <scope>NUCLEOTIDE SEQUENCE [LARGE SCALE GENOMIC DNA]</scope>
    <source>
        <strain evidence="2 3">UMTAT08</strain>
    </source>
</reference>
<accession>A0A0B3RR03</accession>
<comment type="caution">
    <text evidence="2">The sequence shown here is derived from an EMBL/GenBank/DDBJ whole genome shotgun (WGS) entry which is preliminary data.</text>
</comment>
<dbReference type="STRING" id="561184.SAMN05216376_106152"/>
<protein>
    <submittedName>
        <fullName evidence="2">Thiol-disulfide oxidoreductase</fullName>
    </submittedName>
</protein>
<sequence>MTDKPTVIYNDSCPICSREVAGYRRMAERDGVDVGFSGLSEGTHQDHGLSRDQAARRFHVVKDGTLYSGLPAFAVLWAEMPRLRWLAWLVRLPILSRILGLIYDHLVAPALYALYRRRQRRAESVSGKGRAG</sequence>
<keyword evidence="1" id="KW-0472">Membrane</keyword>
<dbReference type="EMBL" id="JSUQ01000007">
    <property type="protein sequence ID" value="KHQ53535.1"/>
    <property type="molecule type" value="Genomic_DNA"/>
</dbReference>
<gene>
    <name evidence="2" type="ORF">OA50_02066</name>
</gene>
<organism evidence="2 3">
    <name type="scientific">Mameliella alba</name>
    <dbReference type="NCBI Taxonomy" id="561184"/>
    <lineage>
        <taxon>Bacteria</taxon>
        <taxon>Pseudomonadati</taxon>
        <taxon>Pseudomonadota</taxon>
        <taxon>Alphaproteobacteria</taxon>
        <taxon>Rhodobacterales</taxon>
        <taxon>Roseobacteraceae</taxon>
        <taxon>Mameliella</taxon>
    </lineage>
</organism>
<dbReference type="OrthoDB" id="9801773at2"/>
<evidence type="ECO:0000256" key="1">
    <source>
        <dbReference type="SAM" id="Phobius"/>
    </source>
</evidence>
<dbReference type="RefSeq" id="WP_043140579.1">
    <property type="nucleotide sequence ID" value="NZ_JSUQ01000007.1"/>
</dbReference>